<feature type="transmembrane region" description="Helical" evidence="1">
    <location>
        <begin position="45"/>
        <end position="70"/>
    </location>
</feature>
<feature type="transmembrane region" description="Helical" evidence="1">
    <location>
        <begin position="121"/>
        <end position="140"/>
    </location>
</feature>
<dbReference type="Pfam" id="PF06580">
    <property type="entry name" value="His_kinase"/>
    <property type="match status" value="1"/>
</dbReference>
<proteinExistence type="predicted"/>
<evidence type="ECO:0000313" key="3">
    <source>
        <dbReference type="EMBL" id="MCQ6958590.1"/>
    </source>
</evidence>
<evidence type="ECO:0000313" key="4">
    <source>
        <dbReference type="Proteomes" id="UP001204376"/>
    </source>
</evidence>
<dbReference type="PANTHER" id="PTHR34220">
    <property type="entry name" value="SENSOR HISTIDINE KINASE YPDA"/>
    <property type="match status" value="1"/>
</dbReference>
<name>A0ABT1T1V6_9SPHI</name>
<feature type="transmembrane region" description="Helical" evidence="1">
    <location>
        <begin position="21"/>
        <end position="39"/>
    </location>
</feature>
<keyword evidence="3" id="KW-0418">Kinase</keyword>
<keyword evidence="4" id="KW-1185">Reference proteome</keyword>
<accession>A0ABT1T1V6</accession>
<dbReference type="EMBL" id="JANHOH010000002">
    <property type="protein sequence ID" value="MCQ6958590.1"/>
    <property type="molecule type" value="Genomic_DNA"/>
</dbReference>
<comment type="caution">
    <text evidence="3">The sequence shown here is derived from an EMBL/GenBank/DDBJ whole genome shotgun (WGS) entry which is preliminary data.</text>
</comment>
<keyword evidence="1" id="KW-1133">Transmembrane helix</keyword>
<evidence type="ECO:0000256" key="1">
    <source>
        <dbReference type="SAM" id="Phobius"/>
    </source>
</evidence>
<reference evidence="3 4" key="1">
    <citation type="submission" date="2022-07" db="EMBL/GenBank/DDBJ databases">
        <title>Mucilaginibacter sp. JC4.</title>
        <authorList>
            <person name="Le V."/>
            <person name="Ko S.-R."/>
            <person name="Ahn C.-Y."/>
            <person name="Oh H.-M."/>
        </authorList>
    </citation>
    <scope>NUCLEOTIDE SEQUENCE [LARGE SCALE GENOMIC DNA]</scope>
    <source>
        <strain evidence="3 4">JC4</strain>
    </source>
</reference>
<dbReference type="RefSeq" id="WP_256538788.1">
    <property type="nucleotide sequence ID" value="NZ_JANHOH010000002.1"/>
</dbReference>
<dbReference type="PANTHER" id="PTHR34220:SF7">
    <property type="entry name" value="SENSOR HISTIDINE KINASE YPDA"/>
    <property type="match status" value="1"/>
</dbReference>
<keyword evidence="1" id="KW-0472">Membrane</keyword>
<organism evidence="3 4">
    <name type="scientific">Mucilaginibacter aquariorum</name>
    <dbReference type="NCBI Taxonomy" id="2967225"/>
    <lineage>
        <taxon>Bacteria</taxon>
        <taxon>Pseudomonadati</taxon>
        <taxon>Bacteroidota</taxon>
        <taxon>Sphingobacteriia</taxon>
        <taxon>Sphingobacteriales</taxon>
        <taxon>Sphingobacteriaceae</taxon>
        <taxon>Mucilaginibacter</taxon>
    </lineage>
</organism>
<dbReference type="InterPro" id="IPR050640">
    <property type="entry name" value="Bact_2-comp_sensor_kinase"/>
</dbReference>
<keyword evidence="1" id="KW-0812">Transmembrane</keyword>
<protein>
    <submittedName>
        <fullName evidence="3">Histidine kinase</fullName>
    </submittedName>
</protein>
<dbReference type="InterPro" id="IPR010559">
    <property type="entry name" value="Sig_transdc_His_kin_internal"/>
</dbReference>
<gene>
    <name evidence="3" type="ORF">NPE20_11490</name>
</gene>
<evidence type="ECO:0000259" key="2">
    <source>
        <dbReference type="Pfam" id="PF06580"/>
    </source>
</evidence>
<dbReference type="GO" id="GO:0016301">
    <property type="term" value="F:kinase activity"/>
    <property type="evidence" value="ECO:0007669"/>
    <property type="project" value="UniProtKB-KW"/>
</dbReference>
<feature type="transmembrane region" description="Helical" evidence="1">
    <location>
        <begin position="91"/>
        <end position="109"/>
    </location>
</feature>
<dbReference type="Proteomes" id="UP001204376">
    <property type="component" value="Unassembled WGS sequence"/>
</dbReference>
<keyword evidence="3" id="KW-0808">Transferase</keyword>
<feature type="domain" description="Signal transduction histidine kinase internal region" evidence="2">
    <location>
        <begin position="162"/>
        <end position="239"/>
    </location>
</feature>
<sequence length="347" mass="40401">MIFERYIRPENSRVFAISPKVIWLSALFMGILASIPKILQLQVSSIEVIVDCIIAFFYSLYVWFYNLYTLPKYSNQAITTRFFGARLTRSLLLGFLVMGVLVIINQLLFKDRLIGAMILMYQFRGVLINLTIYMFIYLLYQSYNNQLIAIELERTKADHLEARYELLKQQVNPHFLFNSLNTLKSMVETGDAHSADFIVKLSDFYRFSLETRQKDVVSLQEELKILEAYFYLIQARFEDGVSLKIAISPEHYKVMIPAFTLQLLAENAVKHNIVSIDQPLQIRIISLADRIIFQNNLQLKNRPEPSTRIGLENVNQRYLHLTGQPIEVISDDHFFTIKLPAHEYTGH</sequence>